<dbReference type="Pfam" id="PF07980">
    <property type="entry name" value="SusD_RagB"/>
    <property type="match status" value="1"/>
</dbReference>
<keyword evidence="4" id="KW-0472">Membrane</keyword>
<evidence type="ECO:0000313" key="8">
    <source>
        <dbReference type="EMBL" id="SMO33660.1"/>
    </source>
</evidence>
<feature type="domain" description="RagB/SusD" evidence="6">
    <location>
        <begin position="346"/>
        <end position="460"/>
    </location>
</feature>
<dbReference type="RefSeq" id="WP_142600583.1">
    <property type="nucleotide sequence ID" value="NZ_FXSZ01000001.1"/>
</dbReference>
<gene>
    <name evidence="8" type="ORF">SAMN06265350_101121</name>
</gene>
<dbReference type="GO" id="GO:0009279">
    <property type="term" value="C:cell outer membrane"/>
    <property type="evidence" value="ECO:0007669"/>
    <property type="project" value="UniProtKB-SubCell"/>
</dbReference>
<keyword evidence="5" id="KW-0998">Cell outer membrane</keyword>
<evidence type="ECO:0000313" key="9">
    <source>
        <dbReference type="Proteomes" id="UP000315971"/>
    </source>
</evidence>
<dbReference type="EMBL" id="FXSZ01000001">
    <property type="protein sequence ID" value="SMO33660.1"/>
    <property type="molecule type" value="Genomic_DNA"/>
</dbReference>
<protein>
    <submittedName>
        <fullName evidence="8">Starch-binding associating with outer membrane</fullName>
    </submittedName>
</protein>
<dbReference type="InterPro" id="IPR012944">
    <property type="entry name" value="SusD_RagB_dom"/>
</dbReference>
<dbReference type="InterPro" id="IPR011990">
    <property type="entry name" value="TPR-like_helical_dom_sf"/>
</dbReference>
<dbReference type="Proteomes" id="UP000315971">
    <property type="component" value="Unassembled WGS sequence"/>
</dbReference>
<evidence type="ECO:0000256" key="4">
    <source>
        <dbReference type="ARBA" id="ARBA00023136"/>
    </source>
</evidence>
<name>A0A521AG21_9SPHI</name>
<organism evidence="8 9">
    <name type="scientific">Solitalea koreensis</name>
    <dbReference type="NCBI Taxonomy" id="543615"/>
    <lineage>
        <taxon>Bacteria</taxon>
        <taxon>Pseudomonadati</taxon>
        <taxon>Bacteroidota</taxon>
        <taxon>Sphingobacteriia</taxon>
        <taxon>Sphingobacteriales</taxon>
        <taxon>Sphingobacteriaceae</taxon>
        <taxon>Solitalea</taxon>
    </lineage>
</organism>
<evidence type="ECO:0000256" key="5">
    <source>
        <dbReference type="ARBA" id="ARBA00023237"/>
    </source>
</evidence>
<sequence>MKKIFIIASIVLLFTSCNEWLNIPPKSEIASNVLFESEQGFKDALVGSYLLMTSPKTYGFESTIGFVDALAQQYYMPGTTHPYYLASTYQYGAQAVVTKKDDIWAVNYNGISNLNNIIENIDAKKATLNPANYAFIKGESLGLRAFLHFDLFRLFGYGNLIKDPGSLSKQTLPYVTKYTKHITAQVSVSAYIDSLKNDLNKAAELLAPYDSVSVGVNKLPIPNTDLFYNNRQMRFNYYAVKATQARLYLWIGDYDNAILAAKEVVAKASRHQVAFHSGNINDPNPVNKDYTFSTEHIFSLGVPNLYDVVRPFIQRFAADGININYSRLNQNGVVADNLYEIASKPQMSQSDYRYKELYNKVSSSDYLLMKFNYVDGSTFKDRMPIIKLPEMYYILAEAYNEKGDQTTAVGYLNTVRRNRAIQSTYDLSPSLTKDGVDVEIEKEYRKEFVSEGQLFYYYKRLGKTVITGTSRVMDNSIYVLPMPERELEMGAR</sequence>
<keyword evidence="3" id="KW-0732">Signal</keyword>
<comment type="similarity">
    <text evidence="2">Belongs to the SusD family.</text>
</comment>
<keyword evidence="9" id="KW-1185">Reference proteome</keyword>
<evidence type="ECO:0000259" key="6">
    <source>
        <dbReference type="Pfam" id="PF07980"/>
    </source>
</evidence>
<dbReference type="AlphaFoldDB" id="A0A521AG21"/>
<reference evidence="8 9" key="1">
    <citation type="submission" date="2017-05" db="EMBL/GenBank/DDBJ databases">
        <authorList>
            <person name="Varghese N."/>
            <person name="Submissions S."/>
        </authorList>
    </citation>
    <scope>NUCLEOTIDE SEQUENCE [LARGE SCALE GENOMIC DNA]</scope>
    <source>
        <strain evidence="8 9">DSM 21342</strain>
    </source>
</reference>
<accession>A0A521AG21</accession>
<dbReference type="OrthoDB" id="1097962at2"/>
<dbReference type="InterPro" id="IPR033985">
    <property type="entry name" value="SusD-like_N"/>
</dbReference>
<evidence type="ECO:0000256" key="3">
    <source>
        <dbReference type="ARBA" id="ARBA00022729"/>
    </source>
</evidence>
<dbReference type="SUPFAM" id="SSF48452">
    <property type="entry name" value="TPR-like"/>
    <property type="match status" value="1"/>
</dbReference>
<proteinExistence type="inferred from homology"/>
<dbReference type="PROSITE" id="PS51257">
    <property type="entry name" value="PROKAR_LIPOPROTEIN"/>
    <property type="match status" value="1"/>
</dbReference>
<evidence type="ECO:0000259" key="7">
    <source>
        <dbReference type="Pfam" id="PF14322"/>
    </source>
</evidence>
<evidence type="ECO:0000256" key="1">
    <source>
        <dbReference type="ARBA" id="ARBA00004442"/>
    </source>
</evidence>
<evidence type="ECO:0000256" key="2">
    <source>
        <dbReference type="ARBA" id="ARBA00006275"/>
    </source>
</evidence>
<dbReference type="Pfam" id="PF14322">
    <property type="entry name" value="SusD-like_3"/>
    <property type="match status" value="1"/>
</dbReference>
<feature type="domain" description="SusD-like N-terminal" evidence="7">
    <location>
        <begin position="98"/>
        <end position="207"/>
    </location>
</feature>
<comment type="subcellular location">
    <subcellularLocation>
        <location evidence="1">Cell outer membrane</location>
    </subcellularLocation>
</comment>
<dbReference type="Gene3D" id="1.25.40.390">
    <property type="match status" value="1"/>
</dbReference>